<protein>
    <recommendedName>
        <fullName evidence="6">FYVE-type domain-containing protein</fullName>
    </recommendedName>
</protein>
<dbReference type="InterPro" id="IPR011011">
    <property type="entry name" value="Znf_FYVE_PHD"/>
</dbReference>
<dbReference type="GO" id="GO:0070676">
    <property type="term" value="P:intralumenal vesicle formation"/>
    <property type="evidence" value="ECO:0007669"/>
    <property type="project" value="TreeGrafter"/>
</dbReference>
<dbReference type="PROSITE" id="PS50178">
    <property type="entry name" value="ZF_FYVE"/>
    <property type="match status" value="1"/>
</dbReference>
<proteinExistence type="predicted"/>
<dbReference type="InterPro" id="IPR017455">
    <property type="entry name" value="Znf_FYVE-rel"/>
</dbReference>
<accession>A0AAP0ER25</accession>
<name>A0AAP0ER25_9MAGN</name>
<dbReference type="EMBL" id="JBBNAF010000011">
    <property type="protein sequence ID" value="KAK9098095.1"/>
    <property type="molecule type" value="Genomic_DNA"/>
</dbReference>
<dbReference type="Pfam" id="PF01363">
    <property type="entry name" value="FYVE"/>
    <property type="match status" value="1"/>
</dbReference>
<evidence type="ECO:0000256" key="5">
    <source>
        <dbReference type="SAM" id="MobiDB-lite"/>
    </source>
</evidence>
<evidence type="ECO:0000313" key="7">
    <source>
        <dbReference type="EMBL" id="KAK9098095.1"/>
    </source>
</evidence>
<dbReference type="InterPro" id="IPR045893">
    <property type="entry name" value="FREE1"/>
</dbReference>
<evidence type="ECO:0000256" key="4">
    <source>
        <dbReference type="PROSITE-ProRule" id="PRU00091"/>
    </source>
</evidence>
<keyword evidence="1" id="KW-0479">Metal-binding</keyword>
<evidence type="ECO:0000256" key="3">
    <source>
        <dbReference type="ARBA" id="ARBA00022833"/>
    </source>
</evidence>
<feature type="domain" description="FYVE-type" evidence="6">
    <location>
        <begin position="48"/>
        <end position="108"/>
    </location>
</feature>
<evidence type="ECO:0000256" key="2">
    <source>
        <dbReference type="ARBA" id="ARBA00022771"/>
    </source>
</evidence>
<feature type="region of interest" description="Disordered" evidence="5">
    <location>
        <begin position="1"/>
        <end position="22"/>
    </location>
</feature>
<reference evidence="7 8" key="1">
    <citation type="submission" date="2024-01" db="EMBL/GenBank/DDBJ databases">
        <title>Genome assemblies of Stephania.</title>
        <authorList>
            <person name="Yang L."/>
        </authorList>
    </citation>
    <scope>NUCLEOTIDE SEQUENCE [LARGE SCALE GENOMIC DNA]</scope>
    <source>
        <strain evidence="7">YNDBR</strain>
        <tissue evidence="7">Leaf</tissue>
    </source>
</reference>
<dbReference type="SUPFAM" id="SSF57903">
    <property type="entry name" value="FYVE/PHD zinc finger"/>
    <property type="match status" value="1"/>
</dbReference>
<keyword evidence="8" id="KW-1185">Reference proteome</keyword>
<dbReference type="Proteomes" id="UP001420932">
    <property type="component" value="Unassembled WGS sequence"/>
</dbReference>
<organism evidence="7 8">
    <name type="scientific">Stephania yunnanensis</name>
    <dbReference type="NCBI Taxonomy" id="152371"/>
    <lineage>
        <taxon>Eukaryota</taxon>
        <taxon>Viridiplantae</taxon>
        <taxon>Streptophyta</taxon>
        <taxon>Embryophyta</taxon>
        <taxon>Tracheophyta</taxon>
        <taxon>Spermatophyta</taxon>
        <taxon>Magnoliopsida</taxon>
        <taxon>Ranunculales</taxon>
        <taxon>Menispermaceae</taxon>
        <taxon>Menispermoideae</taxon>
        <taxon>Cissampelideae</taxon>
        <taxon>Stephania</taxon>
    </lineage>
</organism>
<gene>
    <name evidence="7" type="ORF">Syun_025140</name>
</gene>
<dbReference type="GO" id="GO:0031902">
    <property type="term" value="C:late endosome membrane"/>
    <property type="evidence" value="ECO:0007669"/>
    <property type="project" value="TreeGrafter"/>
</dbReference>
<evidence type="ECO:0000313" key="8">
    <source>
        <dbReference type="Proteomes" id="UP001420932"/>
    </source>
</evidence>
<evidence type="ECO:0000259" key="6">
    <source>
        <dbReference type="PROSITE" id="PS50178"/>
    </source>
</evidence>
<dbReference type="Gene3D" id="3.30.40.10">
    <property type="entry name" value="Zinc/RING finger domain, C3HC4 (zinc finger)"/>
    <property type="match status" value="1"/>
</dbReference>
<comment type="caution">
    <text evidence="7">The sequence shown here is derived from an EMBL/GenBank/DDBJ whole genome shotgun (WGS) entry which is preliminary data.</text>
</comment>
<dbReference type="GO" id="GO:0036258">
    <property type="term" value="P:multivesicular body assembly"/>
    <property type="evidence" value="ECO:0007669"/>
    <property type="project" value="InterPro"/>
</dbReference>
<sequence>MGGKDSHRSKSFDYGKPSEQLSEKKKGFADWMNLMKPTNEEKDHWVPDEAVTKCISCGTDFSAFVRKHHCRNCGDIFCDKCTHGRIALTTEENAQPVRVCDKCMAEVTQRLSHAKESASKSTGLHSHEVIHILCTL</sequence>
<dbReference type="SMART" id="SM00064">
    <property type="entry name" value="FYVE"/>
    <property type="match status" value="1"/>
</dbReference>
<dbReference type="PANTHER" id="PTHR46977:SF1">
    <property type="entry name" value="PROTEIN FREE1"/>
    <property type="match status" value="1"/>
</dbReference>
<evidence type="ECO:0000256" key="1">
    <source>
        <dbReference type="ARBA" id="ARBA00022723"/>
    </source>
</evidence>
<dbReference type="AlphaFoldDB" id="A0AAP0ER25"/>
<dbReference type="PANTHER" id="PTHR46977">
    <property type="entry name" value="PROTEIN FREE1"/>
    <property type="match status" value="1"/>
</dbReference>
<dbReference type="InterPro" id="IPR013083">
    <property type="entry name" value="Znf_RING/FYVE/PHD"/>
</dbReference>
<keyword evidence="3" id="KW-0862">Zinc</keyword>
<dbReference type="GO" id="GO:0043130">
    <property type="term" value="F:ubiquitin binding"/>
    <property type="evidence" value="ECO:0007669"/>
    <property type="project" value="InterPro"/>
</dbReference>
<dbReference type="GO" id="GO:0000813">
    <property type="term" value="C:ESCRT I complex"/>
    <property type="evidence" value="ECO:0007669"/>
    <property type="project" value="TreeGrafter"/>
</dbReference>
<dbReference type="InterPro" id="IPR000306">
    <property type="entry name" value="Znf_FYVE"/>
</dbReference>
<feature type="compositionally biased region" description="Basic and acidic residues" evidence="5">
    <location>
        <begin position="1"/>
        <end position="13"/>
    </location>
</feature>
<dbReference type="GO" id="GO:0008270">
    <property type="term" value="F:zinc ion binding"/>
    <property type="evidence" value="ECO:0007669"/>
    <property type="project" value="UniProtKB-KW"/>
</dbReference>
<dbReference type="FunFam" id="3.30.40.10:FF:000312">
    <property type="entry name" value="Zinc finger, FYVE-type, endofin"/>
    <property type="match status" value="1"/>
</dbReference>
<keyword evidence="2 4" id="KW-0863">Zinc-finger</keyword>